<dbReference type="PANTHER" id="PTHR33337:SF40">
    <property type="entry name" value="CENP-V_GFA DOMAIN-CONTAINING PROTEIN-RELATED"/>
    <property type="match status" value="1"/>
</dbReference>
<evidence type="ECO:0000256" key="2">
    <source>
        <dbReference type="ARBA" id="ARBA00022723"/>
    </source>
</evidence>
<dbReference type="SUPFAM" id="SSF51316">
    <property type="entry name" value="Mss4-like"/>
    <property type="match status" value="1"/>
</dbReference>
<accession>A0AA38Y6N1</accession>
<keyword evidence="7" id="KW-1185">Reference proteome</keyword>
<evidence type="ECO:0000259" key="5">
    <source>
        <dbReference type="PROSITE" id="PS51891"/>
    </source>
</evidence>
<organism evidence="6 7">
    <name type="scientific">Knufia peltigerae</name>
    <dbReference type="NCBI Taxonomy" id="1002370"/>
    <lineage>
        <taxon>Eukaryota</taxon>
        <taxon>Fungi</taxon>
        <taxon>Dikarya</taxon>
        <taxon>Ascomycota</taxon>
        <taxon>Pezizomycotina</taxon>
        <taxon>Eurotiomycetes</taxon>
        <taxon>Chaetothyriomycetidae</taxon>
        <taxon>Chaetothyriales</taxon>
        <taxon>Trichomeriaceae</taxon>
        <taxon>Knufia</taxon>
    </lineage>
</organism>
<dbReference type="Pfam" id="PF04828">
    <property type="entry name" value="GFA"/>
    <property type="match status" value="1"/>
</dbReference>
<keyword evidence="2" id="KW-0479">Metal-binding</keyword>
<dbReference type="EMBL" id="JAPDRN010000031">
    <property type="protein sequence ID" value="KAJ9636010.1"/>
    <property type="molecule type" value="Genomic_DNA"/>
</dbReference>
<dbReference type="GO" id="GO:0016846">
    <property type="term" value="F:carbon-sulfur lyase activity"/>
    <property type="evidence" value="ECO:0007669"/>
    <property type="project" value="InterPro"/>
</dbReference>
<dbReference type="PROSITE" id="PS51891">
    <property type="entry name" value="CENP_V_GFA"/>
    <property type="match status" value="1"/>
</dbReference>
<evidence type="ECO:0000313" key="7">
    <source>
        <dbReference type="Proteomes" id="UP001172681"/>
    </source>
</evidence>
<comment type="caution">
    <text evidence="6">The sequence shown here is derived from an EMBL/GenBank/DDBJ whole genome shotgun (WGS) entry which is preliminary data.</text>
</comment>
<comment type="similarity">
    <text evidence="1">Belongs to the Gfa family.</text>
</comment>
<protein>
    <recommendedName>
        <fullName evidence="5">CENP-V/GFA domain-containing protein</fullName>
    </recommendedName>
</protein>
<dbReference type="Gene3D" id="3.90.1590.10">
    <property type="entry name" value="glutathione-dependent formaldehyde- activating enzyme (gfa)"/>
    <property type="match status" value="1"/>
</dbReference>
<dbReference type="PANTHER" id="PTHR33337">
    <property type="entry name" value="GFA DOMAIN-CONTAINING PROTEIN"/>
    <property type="match status" value="1"/>
</dbReference>
<keyword evidence="3" id="KW-0862">Zinc</keyword>
<evidence type="ECO:0000256" key="3">
    <source>
        <dbReference type="ARBA" id="ARBA00022833"/>
    </source>
</evidence>
<feature type="domain" description="CENP-V/GFA" evidence="5">
    <location>
        <begin position="145"/>
        <end position="264"/>
    </location>
</feature>
<dbReference type="Proteomes" id="UP001172681">
    <property type="component" value="Unassembled WGS sequence"/>
</dbReference>
<evidence type="ECO:0000256" key="1">
    <source>
        <dbReference type="ARBA" id="ARBA00005495"/>
    </source>
</evidence>
<evidence type="ECO:0000313" key="6">
    <source>
        <dbReference type="EMBL" id="KAJ9636010.1"/>
    </source>
</evidence>
<sequence>MVLHVAKDDIWSVCSGVVDRVVGLEQVSRFSLEKIVQHEFVGDTRDGGLAVALANFHGHSVPLFDQGPDGPLVARPFAPHFDAHNADNSQKAATTVRPTDSVSNQTDKINGTCQCGGVKFRITRPNSLSSRFSSPFPDLLAPYHLTSSQNPHDEKWWLRASGSKYLAGTCACRSCRLGAGSPIQCWAFVPKANVLQANNEPISYDMGSLKQIESSKDCFREFCGVCGATVFWHCKERPELIDVSVGLLQAWEGSRAESLLEWWTGRVSFREDALDKELIEALEQGLLESGLK</sequence>
<evidence type="ECO:0000256" key="4">
    <source>
        <dbReference type="ARBA" id="ARBA00023239"/>
    </source>
</evidence>
<dbReference type="AlphaFoldDB" id="A0AA38Y6N1"/>
<proteinExistence type="inferred from homology"/>
<gene>
    <name evidence="6" type="ORF">H2204_005507</name>
</gene>
<dbReference type="InterPro" id="IPR011057">
    <property type="entry name" value="Mss4-like_sf"/>
</dbReference>
<reference evidence="6" key="1">
    <citation type="submission" date="2022-10" db="EMBL/GenBank/DDBJ databases">
        <title>Culturing micro-colonial fungi from biological soil crusts in the Mojave desert and describing Neophaeococcomyces mojavensis, and introducing the new genera and species Taxawa tesnikishii.</title>
        <authorList>
            <person name="Kurbessoian T."/>
            <person name="Stajich J.E."/>
        </authorList>
    </citation>
    <scope>NUCLEOTIDE SEQUENCE</scope>
    <source>
        <strain evidence="6">TK_35</strain>
    </source>
</reference>
<dbReference type="InterPro" id="IPR006913">
    <property type="entry name" value="CENP-V/GFA"/>
</dbReference>
<dbReference type="GO" id="GO:0046872">
    <property type="term" value="F:metal ion binding"/>
    <property type="evidence" value="ECO:0007669"/>
    <property type="project" value="UniProtKB-KW"/>
</dbReference>
<name>A0AA38Y6N1_9EURO</name>
<keyword evidence="4" id="KW-0456">Lyase</keyword>